<protein>
    <submittedName>
        <fullName evidence="1">Uncharacterized protein</fullName>
    </submittedName>
</protein>
<dbReference type="Proteomes" id="UP000325641">
    <property type="component" value="Chromosome"/>
</dbReference>
<accession>A0A5P6NYT7</accession>
<dbReference type="KEGG" id="bbet:F8237_01670"/>
<evidence type="ECO:0000313" key="2">
    <source>
        <dbReference type="Proteomes" id="UP000325641"/>
    </source>
</evidence>
<reference evidence="2" key="1">
    <citation type="submission" date="2019-10" db="EMBL/GenBank/DDBJ databases">
        <title>Complete Genome Sequence of Bradyrhizobium betae type strain PL7HG1T.</title>
        <authorList>
            <person name="Bromfield E.S.P."/>
            <person name="Cloutier S."/>
        </authorList>
    </citation>
    <scope>NUCLEOTIDE SEQUENCE [LARGE SCALE GENOMIC DNA]</scope>
    <source>
        <strain evidence="2">PL7HG1</strain>
    </source>
</reference>
<sequence>MPDDLTLRRTVIGGETAPGDYIVIWDRLPIGRIFKSVGVGGSDAWSWSCGLPNVPQRSSHRGRGASLDAAKAQFRIAWADLQSQISYDQIREARAIDADRSRPWHKRG</sequence>
<gene>
    <name evidence="1" type="ORF">F8237_01670</name>
</gene>
<dbReference type="EMBL" id="CP044543">
    <property type="protein sequence ID" value="QFI71192.1"/>
    <property type="molecule type" value="Genomic_DNA"/>
</dbReference>
<evidence type="ECO:0000313" key="1">
    <source>
        <dbReference type="EMBL" id="QFI71192.1"/>
    </source>
</evidence>
<proteinExistence type="predicted"/>
<name>A0A5P6NYT7_9BRAD</name>
<organism evidence="1 2">
    <name type="scientific">Bradyrhizobium betae</name>
    <dbReference type="NCBI Taxonomy" id="244734"/>
    <lineage>
        <taxon>Bacteria</taxon>
        <taxon>Pseudomonadati</taxon>
        <taxon>Pseudomonadota</taxon>
        <taxon>Alphaproteobacteria</taxon>
        <taxon>Hyphomicrobiales</taxon>
        <taxon>Nitrobacteraceae</taxon>
        <taxon>Bradyrhizobium</taxon>
    </lineage>
</organism>
<dbReference type="OrthoDB" id="8236051at2"/>
<dbReference type="RefSeq" id="WP_151642102.1">
    <property type="nucleotide sequence ID" value="NZ_CP044543.1"/>
</dbReference>
<dbReference type="AlphaFoldDB" id="A0A5P6NYT7"/>